<name>A0A819T679_9BILA</name>
<proteinExistence type="predicted"/>
<reference evidence="2" key="1">
    <citation type="submission" date="2021-02" db="EMBL/GenBank/DDBJ databases">
        <authorList>
            <person name="Nowell W R."/>
        </authorList>
    </citation>
    <scope>NUCLEOTIDE SEQUENCE</scope>
</reference>
<keyword evidence="1" id="KW-0812">Transmembrane</keyword>
<comment type="caution">
    <text evidence="2">The sequence shown here is derived from an EMBL/GenBank/DDBJ whole genome shotgun (WGS) entry which is preliminary data.</text>
</comment>
<evidence type="ECO:0000256" key="1">
    <source>
        <dbReference type="SAM" id="Phobius"/>
    </source>
</evidence>
<dbReference type="AlphaFoldDB" id="A0A819T679"/>
<feature type="non-terminal residue" evidence="2">
    <location>
        <position position="1"/>
    </location>
</feature>
<keyword evidence="1" id="KW-0472">Membrane</keyword>
<feature type="transmembrane region" description="Helical" evidence="1">
    <location>
        <begin position="49"/>
        <end position="69"/>
    </location>
</feature>
<evidence type="ECO:0000313" key="2">
    <source>
        <dbReference type="EMBL" id="CAF4071303.1"/>
    </source>
</evidence>
<organism evidence="2 3">
    <name type="scientific">Adineta steineri</name>
    <dbReference type="NCBI Taxonomy" id="433720"/>
    <lineage>
        <taxon>Eukaryota</taxon>
        <taxon>Metazoa</taxon>
        <taxon>Spiralia</taxon>
        <taxon>Gnathifera</taxon>
        <taxon>Rotifera</taxon>
        <taxon>Eurotatoria</taxon>
        <taxon>Bdelloidea</taxon>
        <taxon>Adinetida</taxon>
        <taxon>Adinetidae</taxon>
        <taxon>Adineta</taxon>
    </lineage>
</organism>
<feature type="non-terminal residue" evidence="2">
    <location>
        <position position="70"/>
    </location>
</feature>
<gene>
    <name evidence="2" type="ORF">OKA104_LOCUS33990</name>
</gene>
<dbReference type="Proteomes" id="UP000663881">
    <property type="component" value="Unassembled WGS sequence"/>
</dbReference>
<sequence>MSPLNVMKPTIACDPCSENSLLFESKMSSPGTSTASVDSDAIEAVKYNTILFVEVWSFVIFFLGTVGHIL</sequence>
<keyword evidence="1" id="KW-1133">Transmembrane helix</keyword>
<dbReference type="EMBL" id="CAJOAY010004474">
    <property type="protein sequence ID" value="CAF4071303.1"/>
    <property type="molecule type" value="Genomic_DNA"/>
</dbReference>
<evidence type="ECO:0000313" key="3">
    <source>
        <dbReference type="Proteomes" id="UP000663881"/>
    </source>
</evidence>
<accession>A0A819T679</accession>
<protein>
    <submittedName>
        <fullName evidence="2">Uncharacterized protein</fullName>
    </submittedName>
</protein>